<dbReference type="InterPro" id="IPR027521">
    <property type="entry name" value="Usb1"/>
</dbReference>
<keyword evidence="3" id="KW-0456">Lyase</keyword>
<keyword evidence="8" id="KW-1185">Reference proteome</keyword>
<keyword evidence="4 5" id="KW-0539">Nucleus</keyword>
<keyword evidence="2 5" id="KW-0378">Hydrolase</keyword>
<comment type="subcellular location">
    <subcellularLocation>
        <location evidence="5">Nucleus</location>
    </subcellularLocation>
</comment>
<evidence type="ECO:0000256" key="6">
    <source>
        <dbReference type="SAM" id="MobiDB-lite"/>
    </source>
</evidence>
<evidence type="ECO:0000256" key="4">
    <source>
        <dbReference type="ARBA" id="ARBA00023242"/>
    </source>
</evidence>
<evidence type="ECO:0000256" key="3">
    <source>
        <dbReference type="ARBA" id="ARBA00023239"/>
    </source>
</evidence>
<evidence type="ECO:0000313" key="8">
    <source>
        <dbReference type="Proteomes" id="UP000017836"/>
    </source>
</evidence>
<organism evidence="7 8">
    <name type="scientific">Amborella trichopoda</name>
    <dbReference type="NCBI Taxonomy" id="13333"/>
    <lineage>
        <taxon>Eukaryota</taxon>
        <taxon>Viridiplantae</taxon>
        <taxon>Streptophyta</taxon>
        <taxon>Embryophyta</taxon>
        <taxon>Tracheophyta</taxon>
        <taxon>Spermatophyta</taxon>
        <taxon>Magnoliopsida</taxon>
        <taxon>Amborellales</taxon>
        <taxon>Amborellaceae</taxon>
        <taxon>Amborella</taxon>
    </lineage>
</organism>
<proteinExistence type="inferred from homology"/>
<gene>
    <name evidence="7" type="ORF">AMTR_s00159p00027030</name>
</gene>
<accession>W1PXG0</accession>
<dbReference type="Gramene" id="ERN12110">
    <property type="protein sequence ID" value="ERN12110"/>
    <property type="gene ID" value="AMTR_s00159p00027030"/>
</dbReference>
<feature type="compositionally biased region" description="Basic and acidic residues" evidence="6">
    <location>
        <begin position="15"/>
        <end position="25"/>
    </location>
</feature>
<dbReference type="HOGENOM" id="CLU_057212_0_0_1"/>
<dbReference type="PANTHER" id="PTHR13522">
    <property type="entry name" value="U6 SNRNA PHOSPHODIESTERASE 1"/>
    <property type="match status" value="1"/>
</dbReference>
<evidence type="ECO:0000313" key="7">
    <source>
        <dbReference type="EMBL" id="ERN12110.1"/>
    </source>
</evidence>
<evidence type="ECO:0000256" key="1">
    <source>
        <dbReference type="ARBA" id="ARBA00022722"/>
    </source>
</evidence>
<dbReference type="HAMAP" id="MF_03040">
    <property type="entry name" value="USB1"/>
    <property type="match status" value="1"/>
</dbReference>
<evidence type="ECO:0000256" key="2">
    <source>
        <dbReference type="ARBA" id="ARBA00022801"/>
    </source>
</evidence>
<comment type="similarity">
    <text evidence="5">Belongs to the 2H phosphoesterase superfamily. USB1 family.</text>
</comment>
<dbReference type="Pfam" id="PF09749">
    <property type="entry name" value="HVSL"/>
    <property type="match status" value="1"/>
</dbReference>
<dbReference type="PANTHER" id="PTHR13522:SF3">
    <property type="entry name" value="U6 SNRNA PHOSPHODIESTERASE 1"/>
    <property type="match status" value="1"/>
</dbReference>
<dbReference type="STRING" id="13333.W1PXG0"/>
<dbReference type="eggNOG" id="KOG3102">
    <property type="taxonomic scope" value="Eukaryota"/>
</dbReference>
<feature type="active site" description="Proton donor/acceptor" evidence="5">
    <location>
        <position position="144"/>
    </location>
</feature>
<dbReference type="AlphaFoldDB" id="W1PXG0"/>
<protein>
    <recommendedName>
        <fullName evidence="5">U6 snRNA phosphodiesterase</fullName>
        <ecNumber evidence="5">3.1.4.-</ecNumber>
    </recommendedName>
</protein>
<feature type="region of interest" description="Disordered" evidence="6">
    <location>
        <begin position="347"/>
        <end position="375"/>
    </location>
</feature>
<dbReference type="GO" id="GO:0034477">
    <property type="term" value="P:U6 snRNA 3'-end processing"/>
    <property type="evidence" value="ECO:0000318"/>
    <property type="project" value="GO_Central"/>
</dbReference>
<dbReference type="Gene3D" id="3.90.1140.10">
    <property type="entry name" value="Cyclic phosphodiesterase"/>
    <property type="match status" value="1"/>
</dbReference>
<dbReference type="GO" id="GO:1990838">
    <property type="term" value="F:poly(U)-specific exoribonuclease activity, producing 3' uridine cyclic phosphate ends"/>
    <property type="evidence" value="ECO:0007669"/>
    <property type="project" value="UniProtKB-UniRule"/>
</dbReference>
<dbReference type="Proteomes" id="UP000017836">
    <property type="component" value="Unassembled WGS sequence"/>
</dbReference>
<comment type="function">
    <text evidence="5">Phosphodiesterase responsible for the U6 snRNA 3' end processing. Acts as an exoribonuclease (RNase) responsible for trimming the poly(U) tract of the last nucleotides in the pre-U6 snRNA molecule, leading to the formation of mature U6 snRNA.</text>
</comment>
<dbReference type="GO" id="GO:0000175">
    <property type="term" value="F:3'-5'-RNA exonuclease activity"/>
    <property type="evidence" value="ECO:0000318"/>
    <property type="project" value="GO_Central"/>
</dbReference>
<dbReference type="GO" id="GO:0016829">
    <property type="term" value="F:lyase activity"/>
    <property type="evidence" value="ECO:0007669"/>
    <property type="project" value="UniProtKB-KW"/>
</dbReference>
<evidence type="ECO:0000256" key="5">
    <source>
        <dbReference type="HAMAP-Rule" id="MF_03040"/>
    </source>
</evidence>
<feature type="region of interest" description="Disordered" evidence="6">
    <location>
        <begin position="1"/>
        <end position="52"/>
    </location>
</feature>
<feature type="active site" description="Proton donor/acceptor" evidence="5">
    <location>
        <position position="233"/>
    </location>
</feature>
<dbReference type="EC" id="3.1.4.-" evidence="5"/>
<sequence>MEALKKAYDSSSSSDSDHHKEEGRNAWRAVDSRQISNSHNSKDPLPLPPPPLGSVDPCNNCLGYAQTSQENRIRSFPHVEGNYALYVFIPVRIPTNIRKELVPLVRKAGLLVPSLHAVDVDVPLSELCQEKQMIEQSLLERKFHISLSRTVPIRVHQIDSIVAMLRQKFQAQRRFMIDFGRWEVFTNDDRTRTFLSMEVSSNGLNEITRQINLVNEVYRLHNLPEFYKNPRPHISLVWALGDASDSLKQAADELNRSRAQLGSSQRSIWTSTFNGIVCKIVVLQVMRDRLRAANEEEVKKKAKQDKGLFLVSASVGRGDGNGKENVFEKEEGTANQTQARVATRRLQKPAGGQVGTAPCNPAQLRSSLGNPGQVGTAPYNPVQLMRLRLRRLFPVHHCGLPST</sequence>
<dbReference type="GO" id="GO:0005634">
    <property type="term" value="C:nucleus"/>
    <property type="evidence" value="ECO:0000318"/>
    <property type="project" value="GO_Central"/>
</dbReference>
<name>W1PXG0_AMBTC</name>
<dbReference type="EMBL" id="KI392634">
    <property type="protein sequence ID" value="ERN12110.1"/>
    <property type="molecule type" value="Genomic_DNA"/>
</dbReference>
<dbReference type="FunFam" id="3.90.1140.10:FF:000008">
    <property type="entry name" value="U6 snRNA phosphodiesterase"/>
    <property type="match status" value="1"/>
</dbReference>
<keyword evidence="1 5" id="KW-0540">Nuclease</keyword>
<reference evidence="8" key="1">
    <citation type="journal article" date="2013" name="Science">
        <title>The Amborella genome and the evolution of flowering plants.</title>
        <authorList>
            <consortium name="Amborella Genome Project"/>
        </authorList>
    </citation>
    <scope>NUCLEOTIDE SEQUENCE [LARGE SCALE GENOMIC DNA]</scope>
</reference>
<dbReference type="OMA" id="TARCENE"/>